<feature type="compositionally biased region" description="Low complexity" evidence="2">
    <location>
        <begin position="342"/>
        <end position="357"/>
    </location>
</feature>
<dbReference type="SUPFAM" id="SSF48452">
    <property type="entry name" value="TPR-like"/>
    <property type="match status" value="1"/>
</dbReference>
<keyword evidence="1" id="KW-0040">ANK repeat</keyword>
<organism evidence="3">
    <name type="scientific">Neobodo designis</name>
    <name type="common">Flagellated protozoan</name>
    <name type="synonym">Bodo designis</name>
    <dbReference type="NCBI Taxonomy" id="312471"/>
    <lineage>
        <taxon>Eukaryota</taxon>
        <taxon>Discoba</taxon>
        <taxon>Euglenozoa</taxon>
        <taxon>Kinetoplastea</taxon>
        <taxon>Metakinetoplastina</taxon>
        <taxon>Neobodonida</taxon>
        <taxon>Neobodo</taxon>
    </lineage>
</organism>
<dbReference type="EMBL" id="HBGF01025811">
    <property type="protein sequence ID" value="CAD9120442.1"/>
    <property type="molecule type" value="Transcribed_RNA"/>
</dbReference>
<sequence>MSDSPGSSKATNSPKDSPAEEPEPVEQSTAAAEEQEAPRHVDPVAGAVDEATPERGEQSTTPDNLNDTITKTFGFVHTDSAQPGTGEASAAGSVTPAAASPNASAPPGTAAAAGAAHGDALEDFVATMRTGGPLSDPRMASSESPAPESGADGAGAAPAGLSRRNRKSFKLQEAPLGPRTSTIDNLMLTASPTRAIVCPPMQIRPSAVSDTAAKVQARPASVPSTLPSPLPAPMAYRCDFCIKFDSVCSQCHFKWKKTELKARHAALMAFLKGQSESSRVLAFFASIASGSYDFVEATVNAFPDAIHWNAHFCGGAVRDDRETEPERGSSGDVAAKDRTTGAADDSAAAAGPGKRAAVLQPRPLNPAIDTAGRVFALHVAMAADRVDVARLLIERGAPFRRSDANVLPLDLLPSPPPQRWTDALGALSAYKVHVLCERSKALRKEDRYDEAEALYLEALGVQHSSEHALCGLAKMAFDGANYAEAIKRCDEVLARQAEVSWGQFGPQTVELLRQHAREKLHEVSHGQRGPALRACGCVILDYVRVPIRRLPFKLLRQHVVPFMDCIDAAAVHTALRKMPLVVHALAGHAAALHPEFVFRWIMSEKENAERVVAELRRNVPEPDHVRTEGPVAFRGFRVFAVADFNAVIVTSYAEMVNAAAAKKKESVWSFGKKKEQLPKTLWFAKQYQLSRVKVSEPWTISAAGEWESVQPPTRATNASSATSTATSAAPSTQASPGK</sequence>
<feature type="compositionally biased region" description="Polar residues" evidence="2">
    <location>
        <begin position="1"/>
        <end position="15"/>
    </location>
</feature>
<protein>
    <submittedName>
        <fullName evidence="3">Uncharacterized protein</fullName>
    </submittedName>
</protein>
<reference evidence="3" key="1">
    <citation type="submission" date="2021-01" db="EMBL/GenBank/DDBJ databases">
        <authorList>
            <person name="Corre E."/>
            <person name="Pelletier E."/>
            <person name="Niang G."/>
            <person name="Scheremetjew M."/>
            <person name="Finn R."/>
            <person name="Kale V."/>
            <person name="Holt S."/>
            <person name="Cochrane G."/>
            <person name="Meng A."/>
            <person name="Brown T."/>
            <person name="Cohen L."/>
        </authorList>
    </citation>
    <scope>NUCLEOTIDE SEQUENCE</scope>
    <source>
        <strain evidence="3">CCAP 1951/1</strain>
    </source>
</reference>
<proteinExistence type="predicted"/>
<feature type="compositionally biased region" description="Low complexity" evidence="2">
    <location>
        <begin position="711"/>
        <end position="738"/>
    </location>
</feature>
<accession>A0A7S1M2W3</accession>
<name>A0A7S1M2W3_NEODS</name>
<feature type="compositionally biased region" description="Basic and acidic residues" evidence="2">
    <location>
        <begin position="319"/>
        <end position="339"/>
    </location>
</feature>
<feature type="compositionally biased region" description="Polar residues" evidence="2">
    <location>
        <begin position="58"/>
        <end position="71"/>
    </location>
</feature>
<gene>
    <name evidence="3" type="ORF">NDES1114_LOCUS17052</name>
</gene>
<feature type="region of interest" description="Disordered" evidence="2">
    <location>
        <begin position="319"/>
        <end position="358"/>
    </location>
</feature>
<evidence type="ECO:0000313" key="3">
    <source>
        <dbReference type="EMBL" id="CAD9120442.1"/>
    </source>
</evidence>
<feature type="compositionally biased region" description="Low complexity" evidence="2">
    <location>
        <begin position="140"/>
        <end position="162"/>
    </location>
</feature>
<dbReference type="AlphaFoldDB" id="A0A7S1M2W3"/>
<dbReference type="PROSITE" id="PS50088">
    <property type="entry name" value="ANK_REPEAT"/>
    <property type="match status" value="1"/>
</dbReference>
<evidence type="ECO:0000256" key="1">
    <source>
        <dbReference type="PROSITE-ProRule" id="PRU00023"/>
    </source>
</evidence>
<dbReference type="Gene3D" id="1.25.40.10">
    <property type="entry name" value="Tetratricopeptide repeat domain"/>
    <property type="match status" value="1"/>
</dbReference>
<feature type="compositionally biased region" description="Low complexity" evidence="2">
    <location>
        <begin position="88"/>
        <end position="116"/>
    </location>
</feature>
<dbReference type="InterPro" id="IPR011990">
    <property type="entry name" value="TPR-like_helical_dom_sf"/>
</dbReference>
<feature type="region of interest" description="Disordered" evidence="2">
    <location>
        <begin position="1"/>
        <end position="182"/>
    </location>
</feature>
<feature type="region of interest" description="Disordered" evidence="2">
    <location>
        <begin position="703"/>
        <end position="738"/>
    </location>
</feature>
<dbReference type="InterPro" id="IPR002110">
    <property type="entry name" value="Ankyrin_rpt"/>
</dbReference>
<evidence type="ECO:0000256" key="2">
    <source>
        <dbReference type="SAM" id="MobiDB-lite"/>
    </source>
</evidence>
<feature type="repeat" description="ANK" evidence="1">
    <location>
        <begin position="372"/>
        <end position="404"/>
    </location>
</feature>